<organism evidence="2 3">
    <name type="scientific">Gossypium arboreum</name>
    <name type="common">Tree cotton</name>
    <name type="synonym">Gossypium nanking</name>
    <dbReference type="NCBI Taxonomy" id="29729"/>
    <lineage>
        <taxon>Eukaryota</taxon>
        <taxon>Viridiplantae</taxon>
        <taxon>Streptophyta</taxon>
        <taxon>Embryophyta</taxon>
        <taxon>Tracheophyta</taxon>
        <taxon>Spermatophyta</taxon>
        <taxon>Magnoliopsida</taxon>
        <taxon>eudicotyledons</taxon>
        <taxon>Gunneridae</taxon>
        <taxon>Pentapetalae</taxon>
        <taxon>rosids</taxon>
        <taxon>malvids</taxon>
        <taxon>Malvales</taxon>
        <taxon>Malvaceae</taxon>
        <taxon>Malvoideae</taxon>
        <taxon>Gossypium</taxon>
    </lineage>
</organism>
<feature type="region of interest" description="Disordered" evidence="1">
    <location>
        <begin position="1"/>
        <end position="42"/>
    </location>
</feature>
<reference evidence="2 3" key="1">
    <citation type="submission" date="2023-03" db="EMBL/GenBank/DDBJ databases">
        <title>WGS of Gossypium arboreum.</title>
        <authorList>
            <person name="Yu D."/>
        </authorList>
    </citation>
    <scope>NUCLEOTIDE SEQUENCE [LARGE SCALE GENOMIC DNA]</scope>
    <source>
        <tissue evidence="2">Leaf</tissue>
    </source>
</reference>
<proteinExistence type="predicted"/>
<evidence type="ECO:0000313" key="3">
    <source>
        <dbReference type="Proteomes" id="UP001358586"/>
    </source>
</evidence>
<sequence>MDDVENSTKKSKGSRLRALTDLNKEGESVGNKERCPNVDKNKGNRILTERPIEDEIGMEIESIAGLLENEPESNPILELGLEKLLAQLGYSVDGPEAKSLQRAKGNGLQSVVRVKGAGLDPSKQTAITFKENNNPCSKEYVVSEVELIQDKDHT</sequence>
<name>A0ABR0MPD0_GOSAR</name>
<evidence type="ECO:0000256" key="1">
    <source>
        <dbReference type="SAM" id="MobiDB-lite"/>
    </source>
</evidence>
<evidence type="ECO:0000313" key="2">
    <source>
        <dbReference type="EMBL" id="KAK5775763.1"/>
    </source>
</evidence>
<dbReference type="EMBL" id="JARKNE010000012">
    <property type="protein sequence ID" value="KAK5775763.1"/>
    <property type="molecule type" value="Genomic_DNA"/>
</dbReference>
<protein>
    <submittedName>
        <fullName evidence="2">Uncharacterized protein</fullName>
    </submittedName>
</protein>
<comment type="caution">
    <text evidence="2">The sequence shown here is derived from an EMBL/GenBank/DDBJ whole genome shotgun (WGS) entry which is preliminary data.</text>
</comment>
<gene>
    <name evidence="2" type="ORF">PVK06_043702</name>
</gene>
<feature type="compositionally biased region" description="Basic and acidic residues" evidence="1">
    <location>
        <begin position="22"/>
        <end position="42"/>
    </location>
</feature>
<dbReference type="Proteomes" id="UP001358586">
    <property type="component" value="Chromosome 12"/>
</dbReference>
<keyword evidence="3" id="KW-1185">Reference proteome</keyword>
<accession>A0ABR0MPD0</accession>